<dbReference type="Proteomes" id="UP000299102">
    <property type="component" value="Unassembled WGS sequence"/>
</dbReference>
<evidence type="ECO:0000256" key="2">
    <source>
        <dbReference type="ARBA" id="ARBA00022475"/>
    </source>
</evidence>
<keyword evidence="3 6" id="KW-0812">Transmembrane</keyword>
<dbReference type="InterPro" id="IPR013604">
    <property type="entry name" value="7TM_chemorcpt"/>
</dbReference>
<feature type="transmembrane region" description="Helical" evidence="6">
    <location>
        <begin position="221"/>
        <end position="243"/>
    </location>
</feature>
<accession>A0A4C1YWQ0</accession>
<feature type="transmembrane region" description="Helical" evidence="6">
    <location>
        <begin position="295"/>
        <end position="321"/>
    </location>
</feature>
<keyword evidence="6" id="KW-0675">Receptor</keyword>
<comment type="subcellular location">
    <subcellularLocation>
        <location evidence="1 6">Cell membrane</location>
        <topology evidence="1 6">Multi-pass membrane protein</topology>
    </subcellularLocation>
</comment>
<evidence type="ECO:0000256" key="3">
    <source>
        <dbReference type="ARBA" id="ARBA00022692"/>
    </source>
</evidence>
<dbReference type="Pfam" id="PF08395">
    <property type="entry name" value="7tm_7"/>
    <property type="match status" value="1"/>
</dbReference>
<evidence type="ECO:0000313" key="9">
    <source>
        <dbReference type="Proteomes" id="UP000299102"/>
    </source>
</evidence>
<dbReference type="GO" id="GO:0050909">
    <property type="term" value="P:sensory perception of taste"/>
    <property type="evidence" value="ECO:0007669"/>
    <property type="project" value="InterPro"/>
</dbReference>
<proteinExistence type="inferred from homology"/>
<evidence type="ECO:0000256" key="6">
    <source>
        <dbReference type="RuleBase" id="RU363108"/>
    </source>
</evidence>
<sequence length="322" mass="35924">MPAPAAENGCKRPGDDDHQIAAPITARSGMDVKNSVAFSTVRLPIEDRFSDPGRLNSISLKLTRLMCPSLKDETGNTENIINMQLHAESYSALPQVPKAYVAVGRNFRLAHVALLAPDATTRLGRPHLFPAKEAADSVKLSSNGSEPPRYRRPDPASASVNSPRYYFTAIRFNSSHFTVCERTVQDLKEDVTTRADGRLTKIDKINVSDGESPIIYMDPSILYVLASVWVIRHFVIVTIFSVACEKFYCRVDTIKSICARILELHPEQTEYQKAAKNILRLFNTKFSKLRMCGFFAVDAALPLRLMGHIATYCIVLLQFAFL</sequence>
<keyword evidence="2 6" id="KW-1003">Cell membrane</keyword>
<feature type="region of interest" description="Disordered" evidence="7">
    <location>
        <begin position="134"/>
        <end position="159"/>
    </location>
</feature>
<comment type="caution">
    <text evidence="6">Lacks conserved residue(s) required for the propagation of feature annotation.</text>
</comment>
<comment type="similarity">
    <text evidence="6">Belongs to the insect chemoreceptor superfamily. Gustatory receptor (GR) family.</text>
</comment>
<evidence type="ECO:0000256" key="4">
    <source>
        <dbReference type="ARBA" id="ARBA00022989"/>
    </source>
</evidence>
<name>A0A4C1YWQ0_EUMVA</name>
<comment type="function">
    <text evidence="6">Gustatory receptor which mediates acceptance or avoidance behavior, depending on its substrates.</text>
</comment>
<protein>
    <recommendedName>
        <fullName evidence="6">Gustatory receptor</fullName>
    </recommendedName>
</protein>
<dbReference type="GO" id="GO:0007165">
    <property type="term" value="P:signal transduction"/>
    <property type="evidence" value="ECO:0007669"/>
    <property type="project" value="UniProtKB-KW"/>
</dbReference>
<evidence type="ECO:0000256" key="1">
    <source>
        <dbReference type="ARBA" id="ARBA00004651"/>
    </source>
</evidence>
<dbReference type="GO" id="GO:0005886">
    <property type="term" value="C:plasma membrane"/>
    <property type="evidence" value="ECO:0007669"/>
    <property type="project" value="UniProtKB-SubCell"/>
</dbReference>
<comment type="caution">
    <text evidence="8">The sequence shown here is derived from an EMBL/GenBank/DDBJ whole genome shotgun (WGS) entry which is preliminary data.</text>
</comment>
<evidence type="ECO:0000256" key="7">
    <source>
        <dbReference type="SAM" id="MobiDB-lite"/>
    </source>
</evidence>
<dbReference type="AlphaFoldDB" id="A0A4C1YWQ0"/>
<organism evidence="8 9">
    <name type="scientific">Eumeta variegata</name>
    <name type="common">Bagworm moth</name>
    <name type="synonym">Eumeta japonica</name>
    <dbReference type="NCBI Taxonomy" id="151549"/>
    <lineage>
        <taxon>Eukaryota</taxon>
        <taxon>Metazoa</taxon>
        <taxon>Ecdysozoa</taxon>
        <taxon>Arthropoda</taxon>
        <taxon>Hexapoda</taxon>
        <taxon>Insecta</taxon>
        <taxon>Pterygota</taxon>
        <taxon>Neoptera</taxon>
        <taxon>Endopterygota</taxon>
        <taxon>Lepidoptera</taxon>
        <taxon>Glossata</taxon>
        <taxon>Ditrysia</taxon>
        <taxon>Tineoidea</taxon>
        <taxon>Psychidae</taxon>
        <taxon>Oiketicinae</taxon>
        <taxon>Eumeta</taxon>
    </lineage>
</organism>
<evidence type="ECO:0000313" key="8">
    <source>
        <dbReference type="EMBL" id="GBP78775.1"/>
    </source>
</evidence>
<dbReference type="EMBL" id="BGZK01001385">
    <property type="protein sequence ID" value="GBP78775.1"/>
    <property type="molecule type" value="Genomic_DNA"/>
</dbReference>
<keyword evidence="9" id="KW-1185">Reference proteome</keyword>
<reference evidence="8 9" key="1">
    <citation type="journal article" date="2019" name="Commun. Biol.">
        <title>The bagworm genome reveals a unique fibroin gene that provides high tensile strength.</title>
        <authorList>
            <person name="Kono N."/>
            <person name="Nakamura H."/>
            <person name="Ohtoshi R."/>
            <person name="Tomita M."/>
            <person name="Numata K."/>
            <person name="Arakawa K."/>
        </authorList>
    </citation>
    <scope>NUCLEOTIDE SEQUENCE [LARGE SCALE GENOMIC DNA]</scope>
</reference>
<keyword evidence="6" id="KW-0807">Transducer</keyword>
<keyword evidence="4 6" id="KW-1133">Transmembrane helix</keyword>
<gene>
    <name evidence="8" type="ORF">EVAR_59565_1</name>
</gene>
<keyword evidence="5 6" id="KW-0472">Membrane</keyword>
<evidence type="ECO:0000256" key="5">
    <source>
        <dbReference type="ARBA" id="ARBA00023136"/>
    </source>
</evidence>